<dbReference type="EMBL" id="ML213548">
    <property type="protein sequence ID" value="TFK45292.1"/>
    <property type="molecule type" value="Genomic_DNA"/>
</dbReference>
<name>A0A5C3MIR1_9AGAM</name>
<keyword evidence="2" id="KW-1185">Reference proteome</keyword>
<accession>A0A5C3MIR1</accession>
<reference evidence="1 2" key="1">
    <citation type="journal article" date="2019" name="Nat. Ecol. Evol.">
        <title>Megaphylogeny resolves global patterns of mushroom evolution.</title>
        <authorList>
            <person name="Varga T."/>
            <person name="Krizsan K."/>
            <person name="Foldi C."/>
            <person name="Dima B."/>
            <person name="Sanchez-Garcia M."/>
            <person name="Sanchez-Ramirez S."/>
            <person name="Szollosi G.J."/>
            <person name="Szarkandi J.G."/>
            <person name="Papp V."/>
            <person name="Albert L."/>
            <person name="Andreopoulos W."/>
            <person name="Angelini C."/>
            <person name="Antonin V."/>
            <person name="Barry K.W."/>
            <person name="Bougher N.L."/>
            <person name="Buchanan P."/>
            <person name="Buyck B."/>
            <person name="Bense V."/>
            <person name="Catcheside P."/>
            <person name="Chovatia M."/>
            <person name="Cooper J."/>
            <person name="Damon W."/>
            <person name="Desjardin D."/>
            <person name="Finy P."/>
            <person name="Geml J."/>
            <person name="Haridas S."/>
            <person name="Hughes K."/>
            <person name="Justo A."/>
            <person name="Karasinski D."/>
            <person name="Kautmanova I."/>
            <person name="Kiss B."/>
            <person name="Kocsube S."/>
            <person name="Kotiranta H."/>
            <person name="LaButti K.M."/>
            <person name="Lechner B.E."/>
            <person name="Liimatainen K."/>
            <person name="Lipzen A."/>
            <person name="Lukacs Z."/>
            <person name="Mihaltcheva S."/>
            <person name="Morgado L.N."/>
            <person name="Niskanen T."/>
            <person name="Noordeloos M.E."/>
            <person name="Ohm R.A."/>
            <person name="Ortiz-Santana B."/>
            <person name="Ovrebo C."/>
            <person name="Racz N."/>
            <person name="Riley R."/>
            <person name="Savchenko A."/>
            <person name="Shiryaev A."/>
            <person name="Soop K."/>
            <person name="Spirin V."/>
            <person name="Szebenyi C."/>
            <person name="Tomsovsky M."/>
            <person name="Tulloss R.E."/>
            <person name="Uehling J."/>
            <person name="Grigoriev I.V."/>
            <person name="Vagvolgyi C."/>
            <person name="Papp T."/>
            <person name="Martin F.M."/>
            <person name="Miettinen O."/>
            <person name="Hibbett D.S."/>
            <person name="Nagy L.G."/>
        </authorList>
    </citation>
    <scope>NUCLEOTIDE SEQUENCE [LARGE SCALE GENOMIC DNA]</scope>
    <source>
        <strain evidence="1 2">OMC1185</strain>
    </source>
</reference>
<dbReference type="AlphaFoldDB" id="A0A5C3MIR1"/>
<organism evidence="1 2">
    <name type="scientific">Heliocybe sulcata</name>
    <dbReference type="NCBI Taxonomy" id="5364"/>
    <lineage>
        <taxon>Eukaryota</taxon>
        <taxon>Fungi</taxon>
        <taxon>Dikarya</taxon>
        <taxon>Basidiomycota</taxon>
        <taxon>Agaricomycotina</taxon>
        <taxon>Agaricomycetes</taxon>
        <taxon>Gloeophyllales</taxon>
        <taxon>Gloeophyllaceae</taxon>
        <taxon>Heliocybe</taxon>
    </lineage>
</organism>
<evidence type="ECO:0000313" key="2">
    <source>
        <dbReference type="Proteomes" id="UP000305948"/>
    </source>
</evidence>
<evidence type="ECO:0000313" key="1">
    <source>
        <dbReference type="EMBL" id="TFK45292.1"/>
    </source>
</evidence>
<sequence length="308" mass="35077">MASSLTLTSMDDRSIMEMRGPAVDWLGPGDRVTIDGIEYEYADSTTSDESVEDAVGPGRTVGKLVKRIAAPIELFLSYCSDLVGQGPDATFIKLMCSKERMRPKPGRRKRLAYWTNHLEEWPHWCCHSEFRVKAIRGLVDLSIDRRYEFPVRLTAAYYLQLLLASGNPYVVRSFIPELLEVLLRICQEGSRRGCAPAVLRPLYETIIGKDDIVRIFNCEDSELRQVIANMQDPSPCSMLICMRRLRLGQLRRSTLDMADRALETYARSSKEQPSDETSFEAALRMVLPVYHADLKLYLAENKEEVDLD</sequence>
<protein>
    <submittedName>
        <fullName evidence="1">Uncharacterized protein</fullName>
    </submittedName>
</protein>
<gene>
    <name evidence="1" type="ORF">OE88DRAFT_1740446</name>
</gene>
<dbReference type="Proteomes" id="UP000305948">
    <property type="component" value="Unassembled WGS sequence"/>
</dbReference>
<proteinExistence type="predicted"/>